<gene>
    <name evidence="2" type="ORF">ABS764_09605</name>
</gene>
<dbReference type="EMBL" id="JBELQA010000005">
    <property type="protein sequence ID" value="MFL9831102.1"/>
    <property type="molecule type" value="Genomic_DNA"/>
</dbReference>
<comment type="caution">
    <text evidence="2">The sequence shown here is derived from an EMBL/GenBank/DDBJ whole genome shotgun (WGS) entry which is preliminary data.</text>
</comment>
<evidence type="ECO:0008006" key="4">
    <source>
        <dbReference type="Google" id="ProtNLM"/>
    </source>
</evidence>
<dbReference type="RefSeq" id="WP_408081573.1">
    <property type="nucleotide sequence ID" value="NZ_JBELQA010000005.1"/>
</dbReference>
<proteinExistence type="predicted"/>
<evidence type="ECO:0000256" key="1">
    <source>
        <dbReference type="SAM" id="Phobius"/>
    </source>
</evidence>
<evidence type="ECO:0000313" key="2">
    <source>
        <dbReference type="EMBL" id="MFL9831102.1"/>
    </source>
</evidence>
<feature type="transmembrane region" description="Helical" evidence="1">
    <location>
        <begin position="103"/>
        <end position="122"/>
    </location>
</feature>
<dbReference type="Proteomes" id="UP001629260">
    <property type="component" value="Unassembled WGS sequence"/>
</dbReference>
<feature type="transmembrane region" description="Helical" evidence="1">
    <location>
        <begin position="213"/>
        <end position="230"/>
    </location>
</feature>
<accession>A0ABW8XU52</accession>
<feature type="transmembrane region" description="Helical" evidence="1">
    <location>
        <begin position="20"/>
        <end position="41"/>
    </location>
</feature>
<protein>
    <recommendedName>
        <fullName evidence="4">Lycopene cyclase domain-containing protein</fullName>
    </recommendedName>
</protein>
<feature type="transmembrane region" description="Helical" evidence="1">
    <location>
        <begin position="134"/>
        <end position="167"/>
    </location>
</feature>
<name>A0ABW8XU52_9FLAO</name>
<feature type="transmembrane region" description="Helical" evidence="1">
    <location>
        <begin position="71"/>
        <end position="91"/>
    </location>
</feature>
<reference evidence="2 3" key="1">
    <citation type="submission" date="2024-06" db="EMBL/GenBank/DDBJ databases">
        <authorList>
            <person name="Kaempfer P."/>
            <person name="Viver T."/>
        </authorList>
    </citation>
    <scope>NUCLEOTIDE SEQUENCE [LARGE SCALE GENOMIC DNA]</scope>
    <source>
        <strain evidence="2 3">ST-87</strain>
    </source>
</reference>
<sequence length="242" mass="28403">MINRILFLPEKPNAGMQLLLAFLFPVFTFTALGIDSVFFAGRYFDGRQITNFISIVYFLIFFFASDSYLRKLMFIMVFLSYLGEIIFCKCLEMYHYRNEAIPLYVPFGHAIVYASGYVFAHTKWAIRQERKLKVFFPILFILLFLFVGLFLNDIFSLIFGICFFLLLKRKRWENLYFFIALCVVFIELVGTFFQCWTWEPEIFGIIPTVNPPLGAVFVYAGGDVLLVKIVELLERQKRILTC</sequence>
<evidence type="ECO:0000313" key="3">
    <source>
        <dbReference type="Proteomes" id="UP001629260"/>
    </source>
</evidence>
<keyword evidence="1" id="KW-0472">Membrane</keyword>
<keyword evidence="3" id="KW-1185">Reference proteome</keyword>
<organism evidence="2 3">
    <name type="scientific">Flavobacterium plantiphilum</name>
    <dbReference type="NCBI Taxonomy" id="3163297"/>
    <lineage>
        <taxon>Bacteria</taxon>
        <taxon>Pseudomonadati</taxon>
        <taxon>Bacteroidota</taxon>
        <taxon>Flavobacteriia</taxon>
        <taxon>Flavobacteriales</taxon>
        <taxon>Flavobacteriaceae</taxon>
        <taxon>Flavobacterium</taxon>
    </lineage>
</organism>
<keyword evidence="1" id="KW-0812">Transmembrane</keyword>
<keyword evidence="1" id="KW-1133">Transmembrane helix</keyword>
<feature type="transmembrane region" description="Helical" evidence="1">
    <location>
        <begin position="174"/>
        <end position="193"/>
    </location>
</feature>
<feature type="transmembrane region" description="Helical" evidence="1">
    <location>
        <begin position="48"/>
        <end position="65"/>
    </location>
</feature>